<dbReference type="HOGENOM" id="CLU_776364_0_0_1"/>
<evidence type="ECO:0000256" key="1">
    <source>
        <dbReference type="SAM" id="MobiDB-lite"/>
    </source>
</evidence>
<feature type="compositionally biased region" description="Basic and acidic residues" evidence="1">
    <location>
        <begin position="264"/>
        <end position="278"/>
    </location>
</feature>
<dbReference type="EMBL" id="KN840500">
    <property type="protein sequence ID" value="KIP07281.1"/>
    <property type="molecule type" value="Genomic_DNA"/>
</dbReference>
<evidence type="ECO:0000313" key="3">
    <source>
        <dbReference type="Proteomes" id="UP000053257"/>
    </source>
</evidence>
<dbReference type="Proteomes" id="UP000053257">
    <property type="component" value="Unassembled WGS sequence"/>
</dbReference>
<organism evidence="2 3">
    <name type="scientific">Phlebiopsis gigantea (strain 11061_1 CR5-6)</name>
    <name type="common">White-rot fungus</name>
    <name type="synonym">Peniophora gigantea</name>
    <dbReference type="NCBI Taxonomy" id="745531"/>
    <lineage>
        <taxon>Eukaryota</taxon>
        <taxon>Fungi</taxon>
        <taxon>Dikarya</taxon>
        <taxon>Basidiomycota</taxon>
        <taxon>Agaricomycotina</taxon>
        <taxon>Agaricomycetes</taxon>
        <taxon>Polyporales</taxon>
        <taxon>Phanerochaetaceae</taxon>
        <taxon>Phlebiopsis</taxon>
    </lineage>
</organism>
<protein>
    <submittedName>
        <fullName evidence="2">Uncharacterized protein</fullName>
    </submittedName>
</protein>
<proteinExistence type="predicted"/>
<accession>A0A0C3RYM4</accession>
<reference evidence="2 3" key="1">
    <citation type="journal article" date="2014" name="PLoS Genet.">
        <title>Analysis of the Phlebiopsis gigantea genome, transcriptome and secretome provides insight into its pioneer colonization strategies of wood.</title>
        <authorList>
            <person name="Hori C."/>
            <person name="Ishida T."/>
            <person name="Igarashi K."/>
            <person name="Samejima M."/>
            <person name="Suzuki H."/>
            <person name="Master E."/>
            <person name="Ferreira P."/>
            <person name="Ruiz-Duenas F.J."/>
            <person name="Held B."/>
            <person name="Canessa P."/>
            <person name="Larrondo L.F."/>
            <person name="Schmoll M."/>
            <person name="Druzhinina I.S."/>
            <person name="Kubicek C.P."/>
            <person name="Gaskell J.A."/>
            <person name="Kersten P."/>
            <person name="St John F."/>
            <person name="Glasner J."/>
            <person name="Sabat G."/>
            <person name="Splinter BonDurant S."/>
            <person name="Syed K."/>
            <person name="Yadav J."/>
            <person name="Mgbeahuruike A.C."/>
            <person name="Kovalchuk A."/>
            <person name="Asiegbu F.O."/>
            <person name="Lackner G."/>
            <person name="Hoffmeister D."/>
            <person name="Rencoret J."/>
            <person name="Gutierrez A."/>
            <person name="Sun H."/>
            <person name="Lindquist E."/>
            <person name="Barry K."/>
            <person name="Riley R."/>
            <person name="Grigoriev I.V."/>
            <person name="Henrissat B."/>
            <person name="Kues U."/>
            <person name="Berka R.M."/>
            <person name="Martinez A.T."/>
            <person name="Covert S.F."/>
            <person name="Blanchette R.A."/>
            <person name="Cullen D."/>
        </authorList>
    </citation>
    <scope>NUCLEOTIDE SEQUENCE [LARGE SCALE GENOMIC DNA]</scope>
    <source>
        <strain evidence="2 3">11061_1 CR5-6</strain>
    </source>
</reference>
<name>A0A0C3RYM4_PHLG1</name>
<sequence length="372" mass="40675">MIRSCLLSTPIFVFPAPKARTQHRRDSVARPVTAPTATAHAAPTRAAAGQSSGKRTLAEVMEHDMASKRQRRKERELPSTPPRHLPQTTRSKFFAGASSSRPKGHRAAHATSDTESVAGPSSGLGHDKENIPSFPSEDELDESETSMDEAADPVTQEDGYMSPSPSFSRWDSPELSSPLRPRRATPSQSIAVEPAVYLDEDEDIDDFDAEVLSSPPGPPRRRNVDRHVSRMPFPSAGNVLVHGTPTPSKKRGGRAASPEPLGPDLRDMFEYWSDRTSDIDEDDGESMESAASSSEPVTPESSGQRVVCVDDGCCEEQMTNDLEEMKTEPPAATRDGRTANGWWERWACPEAIPTKEQSVRVLLPGMCFVSRI</sequence>
<feature type="compositionally biased region" description="Acidic residues" evidence="1">
    <location>
        <begin position="136"/>
        <end position="151"/>
    </location>
</feature>
<dbReference type="OrthoDB" id="2802169at2759"/>
<feature type="compositionally biased region" description="Basic and acidic residues" evidence="1">
    <location>
        <begin position="56"/>
        <end position="77"/>
    </location>
</feature>
<feature type="region of interest" description="Disordered" evidence="1">
    <location>
        <begin position="19"/>
        <end position="305"/>
    </location>
</feature>
<feature type="compositionally biased region" description="Low complexity" evidence="1">
    <location>
        <begin position="29"/>
        <end position="48"/>
    </location>
</feature>
<keyword evidence="3" id="KW-1185">Reference proteome</keyword>
<evidence type="ECO:0000313" key="2">
    <source>
        <dbReference type="EMBL" id="KIP07281.1"/>
    </source>
</evidence>
<dbReference type="STRING" id="745531.A0A0C3RYM4"/>
<gene>
    <name evidence="2" type="ORF">PHLGIDRAFT_425315</name>
</gene>
<dbReference type="AlphaFoldDB" id="A0A0C3RYM4"/>
<feature type="compositionally biased region" description="Polar residues" evidence="1">
    <location>
        <begin position="86"/>
        <end position="101"/>
    </location>
</feature>
<feature type="compositionally biased region" description="Acidic residues" evidence="1">
    <location>
        <begin position="198"/>
        <end position="209"/>
    </location>
</feature>